<evidence type="ECO:0000259" key="10">
    <source>
        <dbReference type="Pfam" id="PF03900"/>
    </source>
</evidence>
<feature type="modified residue" description="S-(dipyrrolylmethanemethyl)cysteine" evidence="8">
    <location>
        <position position="244"/>
    </location>
</feature>
<dbReference type="Pfam" id="PF03900">
    <property type="entry name" value="Porphobil_deamC"/>
    <property type="match status" value="1"/>
</dbReference>
<evidence type="ECO:0000256" key="8">
    <source>
        <dbReference type="HAMAP-Rule" id="MF_00260"/>
    </source>
</evidence>
<dbReference type="Pfam" id="PF01379">
    <property type="entry name" value="Porphobil_deam"/>
    <property type="match status" value="1"/>
</dbReference>
<comment type="similarity">
    <text evidence="3 8">Belongs to the HMBS family.</text>
</comment>
<dbReference type="GO" id="GO:0005737">
    <property type="term" value="C:cytoplasm"/>
    <property type="evidence" value="ECO:0007669"/>
    <property type="project" value="UniProtKB-UniRule"/>
</dbReference>
<evidence type="ECO:0000256" key="4">
    <source>
        <dbReference type="ARBA" id="ARBA00011245"/>
    </source>
</evidence>
<accession>A0AB73BJL1</accession>
<dbReference type="SUPFAM" id="SSF54782">
    <property type="entry name" value="Porphobilinogen deaminase (hydroxymethylbilane synthase), C-terminal domain"/>
    <property type="match status" value="1"/>
</dbReference>
<dbReference type="RefSeq" id="WP_149613687.1">
    <property type="nucleotide sequence ID" value="NZ_SEUK01000043.1"/>
</dbReference>
<dbReference type="HAMAP" id="MF_00260">
    <property type="entry name" value="Porphobil_deam"/>
    <property type="match status" value="1"/>
</dbReference>
<dbReference type="AlphaFoldDB" id="A0AB73BJL1"/>
<name>A0AB73BJL1_9GAMM</name>
<proteinExistence type="inferred from homology"/>
<dbReference type="InterPro" id="IPR000860">
    <property type="entry name" value="HemC"/>
</dbReference>
<dbReference type="GO" id="GO:0006782">
    <property type="term" value="P:protoporphyrinogen IX biosynthetic process"/>
    <property type="evidence" value="ECO:0007669"/>
    <property type="project" value="UniProtKB-UniRule"/>
</dbReference>
<dbReference type="InterPro" id="IPR036803">
    <property type="entry name" value="Porphobilinogen_deaminase_C_sf"/>
</dbReference>
<evidence type="ECO:0000259" key="9">
    <source>
        <dbReference type="Pfam" id="PF01379"/>
    </source>
</evidence>
<evidence type="ECO:0000256" key="1">
    <source>
        <dbReference type="ARBA" id="ARBA00002869"/>
    </source>
</evidence>
<comment type="function">
    <text evidence="1 8">Tetrapolymerization of the monopyrrole PBG into the hydroxymethylbilane pre-uroporphyrinogen in several discrete steps.</text>
</comment>
<evidence type="ECO:0000256" key="3">
    <source>
        <dbReference type="ARBA" id="ARBA00005638"/>
    </source>
</evidence>
<comment type="caution">
    <text evidence="11">The sequence shown here is derived from an EMBL/GenBank/DDBJ whole genome shotgun (WGS) entry which is preliminary data.</text>
</comment>
<feature type="domain" description="Porphobilinogen deaminase C-terminal" evidence="10">
    <location>
        <begin position="229"/>
        <end position="297"/>
    </location>
</feature>
<dbReference type="Gene3D" id="3.30.160.40">
    <property type="entry name" value="Porphobilinogen deaminase, C-terminal domain"/>
    <property type="match status" value="1"/>
</dbReference>
<comment type="catalytic activity">
    <reaction evidence="7 8">
        <text>4 porphobilinogen + H2O = hydroxymethylbilane + 4 NH4(+)</text>
        <dbReference type="Rhea" id="RHEA:13185"/>
        <dbReference type="ChEBI" id="CHEBI:15377"/>
        <dbReference type="ChEBI" id="CHEBI:28938"/>
        <dbReference type="ChEBI" id="CHEBI:57845"/>
        <dbReference type="ChEBI" id="CHEBI:58126"/>
        <dbReference type="EC" id="2.5.1.61"/>
    </reaction>
</comment>
<dbReference type="PANTHER" id="PTHR11557:SF0">
    <property type="entry name" value="PORPHOBILINOGEN DEAMINASE"/>
    <property type="match status" value="1"/>
</dbReference>
<dbReference type="PROSITE" id="PS00533">
    <property type="entry name" value="PORPHOBILINOGEN_DEAM"/>
    <property type="match status" value="1"/>
</dbReference>
<dbReference type="FunFam" id="3.40.190.10:FF:000005">
    <property type="entry name" value="Porphobilinogen deaminase"/>
    <property type="match status" value="1"/>
</dbReference>
<evidence type="ECO:0000256" key="2">
    <source>
        <dbReference type="ARBA" id="ARBA00004735"/>
    </source>
</evidence>
<dbReference type="EMBL" id="SEUK01000043">
    <property type="protein sequence ID" value="KAA1162705.1"/>
    <property type="molecule type" value="Genomic_DNA"/>
</dbReference>
<dbReference type="PIRSF" id="PIRSF001438">
    <property type="entry name" value="4pyrrol_synth_OHMeBilane_synth"/>
    <property type="match status" value="1"/>
</dbReference>
<keyword evidence="6 8" id="KW-0627">Porphyrin biosynthesis</keyword>
<dbReference type="NCBIfam" id="TIGR00212">
    <property type="entry name" value="hemC"/>
    <property type="match status" value="1"/>
</dbReference>
<evidence type="ECO:0000313" key="11">
    <source>
        <dbReference type="EMBL" id="KAA1162705.1"/>
    </source>
</evidence>
<dbReference type="PRINTS" id="PR00151">
    <property type="entry name" value="PORPHBDMNASE"/>
</dbReference>
<comment type="miscellaneous">
    <text evidence="8">The porphobilinogen subunits are added to the dipyrromethane group.</text>
</comment>
<keyword evidence="5 8" id="KW-0808">Transferase</keyword>
<dbReference type="SUPFAM" id="SSF53850">
    <property type="entry name" value="Periplasmic binding protein-like II"/>
    <property type="match status" value="1"/>
</dbReference>
<dbReference type="InterPro" id="IPR022417">
    <property type="entry name" value="Porphobilin_deaminase_N"/>
</dbReference>
<sequence>MTEKTKLVRIATRKSALALWQAEFVKAELERFHADVCVELVPMSTQGDIILDTPLAKIGGKGLFVKELEQAMLDGRADIAVHSMKDVPVEFPEGLELHTICEREDPRDAFVSNSFANLGELPQGAIVGTSSLRRQCQIKALRPDLDIRDLRGNVNTRLGKLDDGQYDAIILAAAGLIRLEMESRIADYIEPEVSLPANGQGAVGIECRIDDEVTKALLAPLEHTQTRIRVNAERSMNRYLEGGCQVPIGAYALVDGEQVHLRGLVGAVDGSEILRDEVTGHVNNAEKLGIELAKKLLAQGADKILAEVYRDA</sequence>
<evidence type="ECO:0000313" key="12">
    <source>
        <dbReference type="Proteomes" id="UP000324162"/>
    </source>
</evidence>
<organism evidence="11 12">
    <name type="scientific">Pseudoalteromonas fuliginea</name>
    <dbReference type="NCBI Taxonomy" id="1872678"/>
    <lineage>
        <taxon>Bacteria</taxon>
        <taxon>Pseudomonadati</taxon>
        <taxon>Pseudomonadota</taxon>
        <taxon>Gammaproteobacteria</taxon>
        <taxon>Alteromonadales</taxon>
        <taxon>Pseudoalteromonadaceae</taxon>
        <taxon>Pseudoalteromonas</taxon>
    </lineage>
</organism>
<dbReference type="Gene3D" id="3.40.190.10">
    <property type="entry name" value="Periplasmic binding protein-like II"/>
    <property type="match status" value="2"/>
</dbReference>
<evidence type="ECO:0000256" key="7">
    <source>
        <dbReference type="ARBA" id="ARBA00048169"/>
    </source>
</evidence>
<dbReference type="CDD" id="cd13646">
    <property type="entry name" value="PBP2_EcHMBS_like"/>
    <property type="match status" value="1"/>
</dbReference>
<dbReference type="InterPro" id="IPR022419">
    <property type="entry name" value="Porphobilin_deaminase_cofac_BS"/>
</dbReference>
<evidence type="ECO:0000256" key="5">
    <source>
        <dbReference type="ARBA" id="ARBA00022679"/>
    </source>
</evidence>
<comment type="cofactor">
    <cofactor evidence="8">
        <name>dipyrromethane</name>
        <dbReference type="ChEBI" id="CHEBI:60342"/>
    </cofactor>
    <text evidence="8">Binds 1 dipyrromethane group covalently.</text>
</comment>
<comment type="pathway">
    <text evidence="2">Porphyrin-containing compound metabolism; protoporphyrin-IX biosynthesis; coproporphyrinogen-III from 5-aminolevulinate: step 2/4.</text>
</comment>
<evidence type="ECO:0000256" key="6">
    <source>
        <dbReference type="ARBA" id="ARBA00023244"/>
    </source>
</evidence>
<protein>
    <recommendedName>
        <fullName evidence="8">Porphobilinogen deaminase</fullName>
        <shortName evidence="8">PBG</shortName>
        <ecNumber evidence="8">2.5.1.61</ecNumber>
    </recommendedName>
    <alternativeName>
        <fullName evidence="8">Hydroxymethylbilane synthase</fullName>
        <shortName evidence="8">HMBS</shortName>
    </alternativeName>
    <alternativeName>
        <fullName evidence="8">Pre-uroporphyrinogen synthase</fullName>
    </alternativeName>
</protein>
<comment type="subunit">
    <text evidence="4 8">Monomer.</text>
</comment>
<dbReference type="Proteomes" id="UP000324162">
    <property type="component" value="Unassembled WGS sequence"/>
</dbReference>
<dbReference type="GO" id="GO:0004418">
    <property type="term" value="F:hydroxymethylbilane synthase activity"/>
    <property type="evidence" value="ECO:0007669"/>
    <property type="project" value="UniProtKB-UniRule"/>
</dbReference>
<dbReference type="EC" id="2.5.1.61" evidence="8"/>
<dbReference type="FunFam" id="3.30.160.40:FF:000002">
    <property type="entry name" value="Porphobilinogen deaminase"/>
    <property type="match status" value="1"/>
</dbReference>
<gene>
    <name evidence="8" type="primary">hemC</name>
    <name evidence="11" type="ORF">EU508_05035</name>
</gene>
<dbReference type="InterPro" id="IPR022418">
    <property type="entry name" value="Porphobilinogen_deaminase_C"/>
</dbReference>
<feature type="domain" description="Porphobilinogen deaminase N-terminal" evidence="9">
    <location>
        <begin position="8"/>
        <end position="215"/>
    </location>
</feature>
<dbReference type="PANTHER" id="PTHR11557">
    <property type="entry name" value="PORPHOBILINOGEN DEAMINASE"/>
    <property type="match status" value="1"/>
</dbReference>
<dbReference type="FunFam" id="3.40.190.10:FF:000004">
    <property type="entry name" value="Porphobilinogen deaminase"/>
    <property type="match status" value="1"/>
</dbReference>
<reference evidence="11 12" key="1">
    <citation type="submission" date="2019-01" db="EMBL/GenBank/DDBJ databases">
        <title>Genome sequences of marine Pseudoalteromonas species.</title>
        <authorList>
            <person name="Boraston A.B."/>
            <person name="Hehemann J.-H."/>
            <person name="Vickers C.J."/>
            <person name="Salama-Alber O."/>
            <person name="Abe K."/>
            <person name="Hettle A.J."/>
        </authorList>
    </citation>
    <scope>NUCLEOTIDE SEQUENCE [LARGE SCALE GENOMIC DNA]</scope>
    <source>
        <strain evidence="11 12">PS42</strain>
    </source>
</reference>